<comment type="caution">
    <text evidence="1">The sequence shown here is derived from an EMBL/GenBank/DDBJ whole genome shotgun (WGS) entry which is preliminary data.</text>
</comment>
<evidence type="ECO:0000313" key="2">
    <source>
        <dbReference type="Proteomes" id="UP000547973"/>
    </source>
</evidence>
<reference evidence="1 2" key="1">
    <citation type="submission" date="2020-07" db="EMBL/GenBank/DDBJ databases">
        <title>Sequencing the genomes of 1000 actinobacteria strains.</title>
        <authorList>
            <person name="Klenk H.-P."/>
        </authorList>
    </citation>
    <scope>NUCLEOTIDE SEQUENCE [LARGE SCALE GENOMIC DNA]</scope>
    <source>
        <strain evidence="1 2">DSM 19970</strain>
    </source>
</reference>
<organism evidence="1 2">
    <name type="scientific">Demequina lutea</name>
    <dbReference type="NCBI Taxonomy" id="431489"/>
    <lineage>
        <taxon>Bacteria</taxon>
        <taxon>Bacillati</taxon>
        <taxon>Actinomycetota</taxon>
        <taxon>Actinomycetes</taxon>
        <taxon>Micrococcales</taxon>
        <taxon>Demequinaceae</taxon>
        <taxon>Demequina</taxon>
    </lineage>
</organism>
<name>A0A7Y9Z9W3_9MICO</name>
<sequence>MTNPMLDPMYQLARIDAAADLAMTLCPHCNARREVDAMVGNLPRALGVTHEFGCPDFLPD</sequence>
<gene>
    <name evidence="1" type="ORF">BKA03_001618</name>
</gene>
<dbReference type="AlphaFoldDB" id="A0A7Y9Z9W3"/>
<dbReference type="Proteomes" id="UP000547973">
    <property type="component" value="Unassembled WGS sequence"/>
</dbReference>
<evidence type="ECO:0000313" key="1">
    <source>
        <dbReference type="EMBL" id="NYI41499.1"/>
    </source>
</evidence>
<dbReference type="EMBL" id="JACBZO010000001">
    <property type="protein sequence ID" value="NYI41499.1"/>
    <property type="molecule type" value="Genomic_DNA"/>
</dbReference>
<keyword evidence="2" id="KW-1185">Reference proteome</keyword>
<accession>A0A7Y9Z9W3</accession>
<proteinExistence type="predicted"/>
<protein>
    <submittedName>
        <fullName evidence="1">Uncharacterized protein</fullName>
    </submittedName>
</protein>